<gene>
    <name evidence="3" type="ORF">BM477_00810</name>
</gene>
<protein>
    <recommendedName>
        <fullName evidence="2">Thioredoxin domain-containing protein</fullName>
    </recommendedName>
</protein>
<dbReference type="AlphaFoldDB" id="A0A1Q5PSW7"/>
<dbReference type="Gene3D" id="3.40.30.10">
    <property type="entry name" value="Glutaredoxin"/>
    <property type="match status" value="1"/>
</dbReference>
<evidence type="ECO:0000313" key="4">
    <source>
        <dbReference type="Proteomes" id="UP000186465"/>
    </source>
</evidence>
<dbReference type="SUPFAM" id="SSF52833">
    <property type="entry name" value="Thioredoxin-like"/>
    <property type="match status" value="1"/>
</dbReference>
<keyword evidence="4" id="KW-1185">Reference proteome</keyword>
<dbReference type="EMBL" id="MPDM01000001">
    <property type="protein sequence ID" value="OKL50542.1"/>
    <property type="molecule type" value="Genomic_DNA"/>
</dbReference>
<dbReference type="PROSITE" id="PS51257">
    <property type="entry name" value="PROKAR_LIPOPROTEIN"/>
    <property type="match status" value="1"/>
</dbReference>
<dbReference type="RefSeq" id="WP_075360780.1">
    <property type="nucleotide sequence ID" value="NZ_MPDM01000001.1"/>
</dbReference>
<comment type="caution">
    <text evidence="3">The sequence shown here is derived from an EMBL/GenBank/DDBJ whole genome shotgun (WGS) entry which is preliminary data.</text>
</comment>
<accession>A0A1Q5PSW7</accession>
<dbReference type="Proteomes" id="UP000186465">
    <property type="component" value="Unassembled WGS sequence"/>
</dbReference>
<evidence type="ECO:0000313" key="3">
    <source>
        <dbReference type="EMBL" id="OKL50542.1"/>
    </source>
</evidence>
<sequence length="182" mass="20242">MRKTVMIAMSAAAVLATTLAGCSSADEPKDAMTPDGMTMEKTMEMTMTPESMEKMDKSMTPESMENMDKAMTPDGMMKPASYVKYDEYMGHMDSYMNRDVVLFFNATWCPACRAADEAFKSDMSLIPENATVVSVDYDTHTDLRKKYGVTMQHTFVQVDKDGKALNQWTGTNAADLAKKLSK</sequence>
<dbReference type="Pfam" id="PF00085">
    <property type="entry name" value="Thioredoxin"/>
    <property type="match status" value="1"/>
</dbReference>
<evidence type="ECO:0000256" key="1">
    <source>
        <dbReference type="SAM" id="SignalP"/>
    </source>
</evidence>
<feature type="chain" id="PRO_5013022039" description="Thioredoxin domain-containing protein" evidence="1">
    <location>
        <begin position="26"/>
        <end position="182"/>
    </location>
</feature>
<organism evidence="3 4">
    <name type="scientific">Boudabousia marimammalium</name>
    <dbReference type="NCBI Taxonomy" id="156892"/>
    <lineage>
        <taxon>Bacteria</taxon>
        <taxon>Bacillati</taxon>
        <taxon>Actinomycetota</taxon>
        <taxon>Actinomycetes</taxon>
        <taxon>Actinomycetales</taxon>
        <taxon>Actinomycetaceae</taxon>
        <taxon>Boudabousia</taxon>
    </lineage>
</organism>
<proteinExistence type="predicted"/>
<evidence type="ECO:0000259" key="2">
    <source>
        <dbReference type="PROSITE" id="PS51352"/>
    </source>
</evidence>
<dbReference type="STRING" id="156892.BM477_00810"/>
<feature type="signal peptide" evidence="1">
    <location>
        <begin position="1"/>
        <end position="25"/>
    </location>
</feature>
<reference evidence="4" key="1">
    <citation type="submission" date="2016-11" db="EMBL/GenBank/DDBJ databases">
        <title>Actinomyces gypaetusis sp. nov. isolated from Gypaetus barbatus in Qinghai Tibet Plateau China.</title>
        <authorList>
            <person name="Meng X."/>
        </authorList>
    </citation>
    <scope>NUCLEOTIDE SEQUENCE [LARGE SCALE GENOMIC DNA]</scope>
    <source>
        <strain evidence="4">DSM 15383</strain>
    </source>
</reference>
<dbReference type="CDD" id="cd02947">
    <property type="entry name" value="TRX_family"/>
    <property type="match status" value="1"/>
</dbReference>
<dbReference type="PROSITE" id="PS51352">
    <property type="entry name" value="THIOREDOXIN_2"/>
    <property type="match status" value="1"/>
</dbReference>
<keyword evidence="1" id="KW-0732">Signal</keyword>
<dbReference type="InterPro" id="IPR013766">
    <property type="entry name" value="Thioredoxin_domain"/>
</dbReference>
<feature type="domain" description="Thioredoxin" evidence="2">
    <location>
        <begin position="58"/>
        <end position="182"/>
    </location>
</feature>
<name>A0A1Q5PSW7_9ACTO</name>
<dbReference type="InterPro" id="IPR036249">
    <property type="entry name" value="Thioredoxin-like_sf"/>
</dbReference>